<keyword evidence="1" id="KW-0472">Membrane</keyword>
<dbReference type="Bgee" id="WBGene00189956">
    <property type="expression patterns" value="Expressed in adult organism and 1 other cell type or tissue"/>
</dbReference>
<feature type="transmembrane region" description="Helical" evidence="1">
    <location>
        <begin position="6"/>
        <end position="33"/>
    </location>
</feature>
<dbReference type="PANTHER" id="PTHR34151:SF1">
    <property type="entry name" value="CASP-LIKE PROTEIN-RELATED"/>
    <property type="match status" value="1"/>
</dbReference>
<dbReference type="HOGENOM" id="CLU_2252462_0_0_1"/>
<sequence>MVNLKLYFYGVFVLICFLLHVVGILSNSIFIYYSKIMGEKDLVRVGLTFWRSWWRDASTVAVFTCLLSAIFQNLVIVAYFFVIHDLDSHCGFKLHHFALALSIF</sequence>
<reference evidence="2" key="3">
    <citation type="submission" date="2023-08" db="EMBL/GenBank/DDBJ databases">
        <authorList>
            <consortium name="WormBase Consortium"/>
            <person name="WormBase"/>
        </authorList>
    </citation>
    <scope>NUCLEOTIDE SEQUENCE</scope>
    <source>
        <strain evidence="2">Bristol N2</strain>
    </source>
</reference>
<reference evidence="2" key="2">
    <citation type="submission" date="2003-03" db="EMBL/GenBank/DDBJ databases">
        <authorList>
            <person name="Sulson J.E."/>
            <person name="Waterston R."/>
        </authorList>
    </citation>
    <scope>NUCLEOTIDE SEQUENCE</scope>
    <source>
        <strain evidence="2">Bristol N2</strain>
    </source>
</reference>
<proteinExistence type="predicted"/>
<dbReference type="ExpressionAtlas" id="C2BR98">
    <property type="expression patterns" value="baseline and differential"/>
</dbReference>
<dbReference type="EMBL" id="BX284603">
    <property type="protein sequence ID" value="CCD68901.1"/>
    <property type="molecule type" value="Genomic_DNA"/>
</dbReference>
<name>C2BR98_CAEEL</name>
<gene>
    <name evidence="2" type="ORF">CELE_Y34F4.6</name>
    <name evidence="2" type="ORF">Y34F4.6</name>
</gene>
<feature type="transmembrane region" description="Helical" evidence="1">
    <location>
        <begin position="60"/>
        <end position="82"/>
    </location>
</feature>
<organism evidence="2">
    <name type="scientific">Caenorhabditis elegans</name>
    <dbReference type="NCBI Taxonomy" id="6239"/>
    <lineage>
        <taxon>Eukaryota</taxon>
        <taxon>Metazoa</taxon>
        <taxon>Ecdysozoa</taxon>
        <taxon>Nematoda</taxon>
        <taxon>Chromadorea</taxon>
        <taxon>Rhabditida</taxon>
        <taxon>Rhabditina</taxon>
        <taxon>Rhabditomorpha</taxon>
        <taxon>Rhabditoidea</taxon>
        <taxon>Rhabditidae</taxon>
        <taxon>Peloderinae</taxon>
        <taxon>Caenorhabditis</taxon>
    </lineage>
</organism>
<accession>C2BR98</accession>
<evidence type="ECO:0000313" key="2">
    <source>
        <dbReference type="EMBL" id="CCD68901.1"/>
    </source>
</evidence>
<reference evidence="2" key="1">
    <citation type="journal article" date="1998" name="Science">
        <title>Genome sequence of the nematode C. elegans: a platform for investigating biology.</title>
        <authorList>
            <consortium name="The C. elegans sequencing consortium"/>
            <person name="Sulson J.E."/>
            <person name="Waterston R."/>
        </authorList>
    </citation>
    <scope>NUCLEOTIDE SEQUENCE [LARGE SCALE GENOMIC DNA]</scope>
    <source>
        <strain evidence="2">Bristol N2</strain>
    </source>
</reference>
<evidence type="ECO:0000256" key="1">
    <source>
        <dbReference type="SAM" id="Phobius"/>
    </source>
</evidence>
<keyword evidence="1" id="KW-0812">Transmembrane</keyword>
<dbReference type="AlphaFoldDB" id="C2BR98"/>
<keyword evidence="1" id="KW-1133">Transmembrane helix</keyword>
<dbReference type="PANTHER" id="PTHR34151">
    <property type="entry name" value="PROTEIN CBG24195"/>
    <property type="match status" value="1"/>
</dbReference>
<protein>
    <submittedName>
        <fullName evidence="2">G_PROTEIN_RECEP_F1_2 domain-containing protein</fullName>
    </submittedName>
</protein>